<evidence type="ECO:0000259" key="2">
    <source>
        <dbReference type="Pfam" id="PF03067"/>
    </source>
</evidence>
<keyword evidence="4" id="KW-1185">Reference proteome</keyword>
<protein>
    <recommendedName>
        <fullName evidence="2">Chitin-binding type-4 domain-containing protein</fullName>
    </recommendedName>
</protein>
<dbReference type="InterPro" id="IPR004302">
    <property type="entry name" value="Cellulose/chitin-bd_N"/>
</dbReference>
<dbReference type="PANTHER" id="PTHR21113">
    <property type="entry name" value="AGAP001705-PA"/>
    <property type="match status" value="1"/>
</dbReference>
<sequence>MGIAKFFLIGCLLGASLDGIQGHGMLMDPISRSSAWRKSFDVEPDYNDNELFCGGYGIQYEQNEGKCGECGDDYAMLRPRPHENGGIYGTGVIVRNYTIGGEIINVRVKLTANHKGTFAFHLCPLEHPHDLETEECFNRHPLELADGGYDVEVPSTQMDFTIGVRLPTNVVCDHCVFRWSYRAGNNWGLCDDGRSSLGCGPQETFRNCADISIRGSRV</sequence>
<evidence type="ECO:0000256" key="1">
    <source>
        <dbReference type="SAM" id="SignalP"/>
    </source>
</evidence>
<evidence type="ECO:0000313" key="3">
    <source>
        <dbReference type="EMBL" id="CAL7951135.1"/>
    </source>
</evidence>
<keyword evidence="1" id="KW-0732">Signal</keyword>
<feature type="chain" id="PRO_5046454092" description="Chitin-binding type-4 domain-containing protein" evidence="1">
    <location>
        <begin position="23"/>
        <end position="218"/>
    </location>
</feature>
<evidence type="ECO:0000313" key="4">
    <source>
        <dbReference type="Proteomes" id="UP001642520"/>
    </source>
</evidence>
<dbReference type="EMBL" id="CAXAJV020001300">
    <property type="protein sequence ID" value="CAL7951135.1"/>
    <property type="molecule type" value="Genomic_DNA"/>
</dbReference>
<accession>A0ABP1PIR5</accession>
<reference evidence="3 4" key="1">
    <citation type="submission" date="2024-08" db="EMBL/GenBank/DDBJ databases">
        <authorList>
            <person name="Will J Nash"/>
            <person name="Angela Man"/>
            <person name="Seanna McTaggart"/>
            <person name="Kendall Baker"/>
            <person name="Tom Barker"/>
            <person name="Leah Catchpole"/>
            <person name="Alex Durrant"/>
            <person name="Karim Gharbi"/>
            <person name="Naomi Irish"/>
            <person name="Gemy Kaithakottil"/>
            <person name="Debby Ku"/>
            <person name="Aaliyah Providence"/>
            <person name="Felix Shaw"/>
            <person name="David Swarbreck"/>
            <person name="Chris Watkins"/>
            <person name="Ann M. McCartney"/>
            <person name="Giulio Formenti"/>
            <person name="Alice Mouton"/>
            <person name="Noel Vella"/>
            <person name="Bjorn M von Reumont"/>
            <person name="Adriana Vella"/>
            <person name="Wilfried Haerty"/>
        </authorList>
    </citation>
    <scope>NUCLEOTIDE SEQUENCE [LARGE SCALE GENOMIC DNA]</scope>
</reference>
<name>A0ABP1PIR5_XYLVO</name>
<proteinExistence type="predicted"/>
<gene>
    <name evidence="3" type="ORF">XYLVIOL_LOCUS10384</name>
</gene>
<organism evidence="3 4">
    <name type="scientific">Xylocopa violacea</name>
    <name type="common">Violet carpenter bee</name>
    <name type="synonym">Apis violacea</name>
    <dbReference type="NCBI Taxonomy" id="135666"/>
    <lineage>
        <taxon>Eukaryota</taxon>
        <taxon>Metazoa</taxon>
        <taxon>Ecdysozoa</taxon>
        <taxon>Arthropoda</taxon>
        <taxon>Hexapoda</taxon>
        <taxon>Insecta</taxon>
        <taxon>Pterygota</taxon>
        <taxon>Neoptera</taxon>
        <taxon>Endopterygota</taxon>
        <taxon>Hymenoptera</taxon>
        <taxon>Apocrita</taxon>
        <taxon>Aculeata</taxon>
        <taxon>Apoidea</taxon>
        <taxon>Anthophila</taxon>
        <taxon>Apidae</taxon>
        <taxon>Xylocopa</taxon>
        <taxon>Xylocopa</taxon>
    </lineage>
</organism>
<dbReference type="Pfam" id="PF03067">
    <property type="entry name" value="LPMO_10"/>
    <property type="match status" value="1"/>
</dbReference>
<dbReference type="PANTHER" id="PTHR21113:SF14">
    <property type="entry name" value="LP24064P"/>
    <property type="match status" value="1"/>
</dbReference>
<comment type="caution">
    <text evidence="3">The sequence shown here is derived from an EMBL/GenBank/DDBJ whole genome shotgun (WGS) entry which is preliminary data.</text>
</comment>
<feature type="domain" description="Chitin-binding type-4" evidence="2">
    <location>
        <begin position="23"/>
        <end position="211"/>
    </location>
</feature>
<dbReference type="Proteomes" id="UP001642520">
    <property type="component" value="Unassembled WGS sequence"/>
</dbReference>
<feature type="signal peptide" evidence="1">
    <location>
        <begin position="1"/>
        <end position="22"/>
    </location>
</feature>